<reference evidence="1" key="1">
    <citation type="journal article" date="2021" name="Proc. Natl. Acad. Sci. U.S.A.">
        <title>A Catalog of Tens of Thousands of Viruses from Human Metagenomes Reveals Hidden Associations with Chronic Diseases.</title>
        <authorList>
            <person name="Tisza M.J."/>
            <person name="Buck C.B."/>
        </authorList>
    </citation>
    <scope>NUCLEOTIDE SEQUENCE</scope>
    <source>
        <strain evidence="1">CtMYJ33</strain>
    </source>
</reference>
<dbReference type="EMBL" id="BK015370">
    <property type="protein sequence ID" value="DAE03682.1"/>
    <property type="molecule type" value="Genomic_DNA"/>
</dbReference>
<proteinExistence type="predicted"/>
<evidence type="ECO:0000313" key="1">
    <source>
        <dbReference type="EMBL" id="DAE03682.1"/>
    </source>
</evidence>
<name>A0A8S5P9M4_9CAUD</name>
<organism evidence="1">
    <name type="scientific">Siphoviridae sp. ctMYJ33</name>
    <dbReference type="NCBI Taxonomy" id="2825461"/>
    <lineage>
        <taxon>Viruses</taxon>
        <taxon>Duplodnaviria</taxon>
        <taxon>Heunggongvirae</taxon>
        <taxon>Uroviricota</taxon>
        <taxon>Caudoviricetes</taxon>
    </lineage>
</organism>
<sequence length="62" mass="7282">MLKIKNKNNYETKVTTINGYCGTVYEENLKYFRKELKKKGGYIDGIVTIKSIVIYREKVSEE</sequence>
<protein>
    <submittedName>
        <fullName evidence="1">Uncharacterized protein</fullName>
    </submittedName>
</protein>
<accession>A0A8S5P9M4</accession>